<accession>A0ABQ0YYC3</accession>
<proteinExistence type="predicted"/>
<evidence type="ECO:0000313" key="3">
    <source>
        <dbReference type="Proteomes" id="UP000390335"/>
    </source>
</evidence>
<dbReference type="EMBL" id="BLAJ01000001">
    <property type="protein sequence ID" value="GES48028.1"/>
    <property type="molecule type" value="Genomic_DNA"/>
</dbReference>
<keyword evidence="1" id="KW-1133">Transmembrane helix</keyword>
<protein>
    <submittedName>
        <fullName evidence="2">Uncharacterized protein</fullName>
    </submittedName>
</protein>
<feature type="transmembrane region" description="Helical" evidence="1">
    <location>
        <begin position="74"/>
        <end position="99"/>
    </location>
</feature>
<dbReference type="Proteomes" id="UP000390335">
    <property type="component" value="Unassembled WGS sequence"/>
</dbReference>
<comment type="caution">
    <text evidence="2">The sequence shown here is derived from an EMBL/GenBank/DDBJ whole genome shotgun (WGS) entry which is preliminary data.</text>
</comment>
<keyword evidence="1" id="KW-0472">Membrane</keyword>
<reference evidence="2 3" key="1">
    <citation type="journal article" date="2020" name="Genome Biol. Evol.">
        <title>Rhizobium dioscoreae sp. nov., a plant growth-promoting bacterium isolated from yam (Dioscorea species).</title>
        <authorList>
            <person name="Ouyabe M."/>
            <person name="Tanaka N."/>
            <person name="Shiwa Y."/>
            <person name="Fujita N."/>
            <person name="Kikuno H."/>
            <person name="Babil P."/>
            <person name="Shiwachi H."/>
        </authorList>
    </citation>
    <scope>NUCLEOTIDE SEQUENCE [LARGE SCALE GENOMIC DNA]</scope>
    <source>
        <strain evidence="2 3">S-93</strain>
    </source>
</reference>
<gene>
    <name evidence="2" type="ORF">RsS93_06420</name>
</gene>
<keyword evidence="1" id="KW-0812">Transmembrane</keyword>
<name>A0ABQ0YYC3_9HYPH</name>
<evidence type="ECO:0000256" key="1">
    <source>
        <dbReference type="SAM" id="Phobius"/>
    </source>
</evidence>
<feature type="transmembrane region" description="Helical" evidence="1">
    <location>
        <begin position="38"/>
        <end position="62"/>
    </location>
</feature>
<dbReference type="RefSeq" id="WP_095435442.1">
    <property type="nucleotide sequence ID" value="NZ_BLAI01000010.1"/>
</dbReference>
<sequence>MSVETRKILFHALVWVALAALAYNTAGTYRFASCWQIIPLYFPPLSILLFAIFISSIAVLAAAASQPTMRAHSLFWAACHGVILTLGLVTCNLAAYTAVGHVDCL</sequence>
<keyword evidence="3" id="KW-1185">Reference proteome</keyword>
<organism evidence="2 3">
    <name type="scientific">Rhizobium dioscoreae</name>
    <dbReference type="NCBI Taxonomy" id="2653122"/>
    <lineage>
        <taxon>Bacteria</taxon>
        <taxon>Pseudomonadati</taxon>
        <taxon>Pseudomonadota</taxon>
        <taxon>Alphaproteobacteria</taxon>
        <taxon>Hyphomicrobiales</taxon>
        <taxon>Rhizobiaceae</taxon>
        <taxon>Rhizobium/Agrobacterium group</taxon>
        <taxon>Rhizobium</taxon>
    </lineage>
</organism>
<evidence type="ECO:0000313" key="2">
    <source>
        <dbReference type="EMBL" id="GES48028.1"/>
    </source>
</evidence>